<feature type="domain" description="DUF1330" evidence="1">
    <location>
        <begin position="78"/>
        <end position="152"/>
    </location>
</feature>
<evidence type="ECO:0000259" key="1">
    <source>
        <dbReference type="Pfam" id="PF07045"/>
    </source>
</evidence>
<keyword evidence="3" id="KW-1185">Reference proteome</keyword>
<dbReference type="Proteomes" id="UP000286576">
    <property type="component" value="Unassembled WGS sequence"/>
</dbReference>
<accession>A0A418NR33</accession>
<dbReference type="InterPro" id="IPR010753">
    <property type="entry name" value="DUF1330"/>
</dbReference>
<organism evidence="2 3">
    <name type="scientific">Aurantiacibacter zhengii</name>
    <dbReference type="NCBI Taxonomy" id="2307003"/>
    <lineage>
        <taxon>Bacteria</taxon>
        <taxon>Pseudomonadati</taxon>
        <taxon>Pseudomonadota</taxon>
        <taxon>Alphaproteobacteria</taxon>
        <taxon>Sphingomonadales</taxon>
        <taxon>Erythrobacteraceae</taxon>
        <taxon>Aurantiacibacter</taxon>
    </lineage>
</organism>
<comment type="caution">
    <text evidence="2">The sequence shown here is derived from an EMBL/GenBank/DDBJ whole genome shotgun (WGS) entry which is preliminary data.</text>
</comment>
<proteinExistence type="predicted"/>
<evidence type="ECO:0000313" key="3">
    <source>
        <dbReference type="Proteomes" id="UP000286576"/>
    </source>
</evidence>
<dbReference type="PANTHER" id="PTHR40257">
    <property type="match status" value="1"/>
</dbReference>
<dbReference type="Gene3D" id="3.30.70.100">
    <property type="match status" value="1"/>
</dbReference>
<dbReference type="SUPFAM" id="SSF54909">
    <property type="entry name" value="Dimeric alpha+beta barrel"/>
    <property type="match status" value="1"/>
</dbReference>
<name>A0A418NR33_9SPHN</name>
<gene>
    <name evidence="2" type="ORF">D2V07_12825</name>
</gene>
<reference evidence="2 3" key="1">
    <citation type="submission" date="2018-08" db="EMBL/GenBank/DDBJ databases">
        <title>Erythrobacter zhengii sp.nov., a bacterium isolated from deep-sea sediment.</title>
        <authorList>
            <person name="Fang C."/>
            <person name="Wu Y.-H."/>
            <person name="Sun C."/>
            <person name="Wang H."/>
            <person name="Cheng H."/>
            <person name="Meng F.-X."/>
            <person name="Wang C.-S."/>
            <person name="Xu X.-W."/>
        </authorList>
    </citation>
    <scope>NUCLEOTIDE SEQUENCE [LARGE SCALE GENOMIC DNA]</scope>
    <source>
        <strain evidence="2 3">V18</strain>
    </source>
</reference>
<dbReference type="EMBL" id="QXFL01000005">
    <property type="protein sequence ID" value="RIV85158.1"/>
    <property type="molecule type" value="Genomic_DNA"/>
</dbReference>
<dbReference type="PANTHER" id="PTHR40257:SF1">
    <property type="entry name" value="DUF1330 DOMAIN-CONTAINING PROTEIN"/>
    <property type="match status" value="1"/>
</dbReference>
<sequence length="165" mass="17988">MPTWTATCAACCASSKAEPRTIGEAMTGYIEADTDAAAAIMERGSEGPVVLLNLLRFREMADYSHAPQHAPDQPISGAQAYQAYMQATRPMIERAGAKLSFIGQPMETLIGPQDEKWDLMLLVEYPSIEAFFTHTQSADTRDTIHHRQAALADSRLIPVVPGRPG</sequence>
<dbReference type="AlphaFoldDB" id="A0A418NR33"/>
<protein>
    <submittedName>
        <fullName evidence="2">DUF1330 domain-containing protein</fullName>
    </submittedName>
</protein>
<evidence type="ECO:0000313" key="2">
    <source>
        <dbReference type="EMBL" id="RIV85158.1"/>
    </source>
</evidence>
<dbReference type="InterPro" id="IPR011008">
    <property type="entry name" value="Dimeric_a/b-barrel"/>
</dbReference>
<dbReference type="Pfam" id="PF07045">
    <property type="entry name" value="DUF1330"/>
    <property type="match status" value="1"/>
</dbReference>